<evidence type="ECO:0000313" key="1">
    <source>
        <dbReference type="EMBL" id="PNT00495.1"/>
    </source>
</evidence>
<reference evidence="1 2" key="1">
    <citation type="journal article" date="2006" name="Science">
        <title>The genome of black cottonwood, Populus trichocarpa (Torr. &amp; Gray).</title>
        <authorList>
            <person name="Tuskan G.A."/>
            <person name="Difazio S."/>
            <person name="Jansson S."/>
            <person name="Bohlmann J."/>
            <person name="Grigoriev I."/>
            <person name="Hellsten U."/>
            <person name="Putnam N."/>
            <person name="Ralph S."/>
            <person name="Rombauts S."/>
            <person name="Salamov A."/>
            <person name="Schein J."/>
            <person name="Sterck L."/>
            <person name="Aerts A."/>
            <person name="Bhalerao R.R."/>
            <person name="Bhalerao R.P."/>
            <person name="Blaudez D."/>
            <person name="Boerjan W."/>
            <person name="Brun A."/>
            <person name="Brunner A."/>
            <person name="Busov V."/>
            <person name="Campbell M."/>
            <person name="Carlson J."/>
            <person name="Chalot M."/>
            <person name="Chapman J."/>
            <person name="Chen G.L."/>
            <person name="Cooper D."/>
            <person name="Coutinho P.M."/>
            <person name="Couturier J."/>
            <person name="Covert S."/>
            <person name="Cronk Q."/>
            <person name="Cunningham R."/>
            <person name="Davis J."/>
            <person name="Degroeve S."/>
            <person name="Dejardin A."/>
            <person name="Depamphilis C."/>
            <person name="Detter J."/>
            <person name="Dirks B."/>
            <person name="Dubchak I."/>
            <person name="Duplessis S."/>
            <person name="Ehlting J."/>
            <person name="Ellis B."/>
            <person name="Gendler K."/>
            <person name="Goodstein D."/>
            <person name="Gribskov M."/>
            <person name="Grimwood J."/>
            <person name="Groover A."/>
            <person name="Gunter L."/>
            <person name="Hamberger B."/>
            <person name="Heinze B."/>
            <person name="Helariutta Y."/>
            <person name="Henrissat B."/>
            <person name="Holligan D."/>
            <person name="Holt R."/>
            <person name="Huang W."/>
            <person name="Islam-Faridi N."/>
            <person name="Jones S."/>
            <person name="Jones-Rhoades M."/>
            <person name="Jorgensen R."/>
            <person name="Joshi C."/>
            <person name="Kangasjarvi J."/>
            <person name="Karlsson J."/>
            <person name="Kelleher C."/>
            <person name="Kirkpatrick R."/>
            <person name="Kirst M."/>
            <person name="Kohler A."/>
            <person name="Kalluri U."/>
            <person name="Larimer F."/>
            <person name="Leebens-Mack J."/>
            <person name="Leple J.C."/>
            <person name="Locascio P."/>
            <person name="Lou Y."/>
            <person name="Lucas S."/>
            <person name="Martin F."/>
            <person name="Montanini B."/>
            <person name="Napoli C."/>
            <person name="Nelson D.R."/>
            <person name="Nelson C."/>
            <person name="Nieminen K."/>
            <person name="Nilsson O."/>
            <person name="Pereda V."/>
            <person name="Peter G."/>
            <person name="Philippe R."/>
            <person name="Pilate G."/>
            <person name="Poliakov A."/>
            <person name="Razumovskaya J."/>
            <person name="Richardson P."/>
            <person name="Rinaldi C."/>
            <person name="Ritland K."/>
            <person name="Rouze P."/>
            <person name="Ryaboy D."/>
            <person name="Schmutz J."/>
            <person name="Schrader J."/>
            <person name="Segerman B."/>
            <person name="Shin H."/>
            <person name="Siddiqui A."/>
            <person name="Sterky F."/>
            <person name="Terry A."/>
            <person name="Tsai C.J."/>
            <person name="Uberbacher E."/>
            <person name="Unneberg P."/>
            <person name="Vahala J."/>
            <person name="Wall K."/>
            <person name="Wessler S."/>
            <person name="Yang G."/>
            <person name="Yin T."/>
            <person name="Douglas C."/>
            <person name="Marra M."/>
            <person name="Sandberg G."/>
            <person name="Van de Peer Y."/>
            <person name="Rokhsar D."/>
        </authorList>
    </citation>
    <scope>NUCLEOTIDE SEQUENCE [LARGE SCALE GENOMIC DNA]</scope>
    <source>
        <strain evidence="2">cv. Nisqually</strain>
    </source>
</reference>
<dbReference type="EMBL" id="CM009304">
    <property type="protein sequence ID" value="PNT00495.1"/>
    <property type="molecule type" value="Genomic_DNA"/>
</dbReference>
<dbReference type="AlphaFoldDB" id="B9N8Y5"/>
<gene>
    <name evidence="1" type="ORF">POPTR_015G051100</name>
</gene>
<evidence type="ECO:0000313" key="2">
    <source>
        <dbReference type="Proteomes" id="UP000006729"/>
    </source>
</evidence>
<accession>B9N8Y5</accession>
<dbReference type="InParanoid" id="B9N8Y5"/>
<organism evidence="1 2">
    <name type="scientific">Populus trichocarpa</name>
    <name type="common">Western balsam poplar</name>
    <name type="synonym">Populus balsamifera subsp. trichocarpa</name>
    <dbReference type="NCBI Taxonomy" id="3694"/>
    <lineage>
        <taxon>Eukaryota</taxon>
        <taxon>Viridiplantae</taxon>
        <taxon>Streptophyta</taxon>
        <taxon>Embryophyta</taxon>
        <taxon>Tracheophyta</taxon>
        <taxon>Spermatophyta</taxon>
        <taxon>Magnoliopsida</taxon>
        <taxon>eudicotyledons</taxon>
        <taxon>Gunneridae</taxon>
        <taxon>Pentapetalae</taxon>
        <taxon>rosids</taxon>
        <taxon>fabids</taxon>
        <taxon>Malpighiales</taxon>
        <taxon>Salicaceae</taxon>
        <taxon>Saliceae</taxon>
        <taxon>Populus</taxon>
    </lineage>
</organism>
<name>B9N8Y5_POPTR</name>
<proteinExistence type="predicted"/>
<protein>
    <submittedName>
        <fullName evidence="1">Uncharacterized protein</fullName>
    </submittedName>
</protein>
<dbReference type="HOGENOM" id="CLU_2835917_0_0_1"/>
<dbReference type="Proteomes" id="UP000006729">
    <property type="component" value="Chromosome 15"/>
</dbReference>
<keyword evidence="2" id="KW-1185">Reference proteome</keyword>
<sequence>MVSDSAATQLLVMISDQPRLYARSNPVFTCGGSLVDYFSVGRVSVFGDNYRVNRDCGHRRNQASAG</sequence>